<dbReference type="PANTHER" id="PTHR42827">
    <property type="entry name" value="IRON-SULFUR CLUSTER-BINDING PROTEIN-RELATED"/>
    <property type="match status" value="1"/>
</dbReference>
<feature type="domain" description="4Fe-4S ferredoxin-type" evidence="1">
    <location>
        <begin position="281"/>
        <end position="310"/>
    </location>
</feature>
<name>A0A3B0RNU4_9ZZZZ</name>
<dbReference type="Pfam" id="PF13486">
    <property type="entry name" value="Dehalogenase"/>
    <property type="match status" value="1"/>
</dbReference>
<sequence length="401" mass="45499">MSNSVTEKQAMRPNYFDHRREIDQLTGIEVLDTFEKFSQRDDVFCRALWDDGVAGRKVKDFYQGYYMPKAKARKADGFSQRDYALRNAAWHVCNLIREQKDGRKEGFHDHFTSHDAGAAEPYAFQSDRQATEDIRKVAAFAGADLIGICAYDERWMYDGIYDTRGKSKPLDIPDDLPNVIVTGESMDKDLTATVPSALAGSATGMGYTNDCVTLLTMAQYIRNLGYRAYATMNDSALAVPLAVQAGLGEGGRHSLLITPEFGARLRLGKIFTDMPLVHDTPKKFGVKEFCDICNRCAKGCPPKAISFEAPSDKIFNRSNLKGVVKWSTDAEKCFKFWVNQNTDCSICIRVCPYNRDYSKWYNRLWQKIAGGRFRKFALWLDDKLSHRARIKSGEWWHADNA</sequence>
<dbReference type="PANTHER" id="PTHR42827:SF1">
    <property type="entry name" value="IRON-SULFUR CLUSTER-BINDING PROTEIN"/>
    <property type="match status" value="1"/>
</dbReference>
<dbReference type="SUPFAM" id="SSF54862">
    <property type="entry name" value="4Fe-4S ferredoxins"/>
    <property type="match status" value="1"/>
</dbReference>
<gene>
    <name evidence="2" type="ORF">MNBD_ALPHA02-1240</name>
</gene>
<accession>A0A3B0RNU4</accession>
<dbReference type="InterPro" id="IPR017900">
    <property type="entry name" value="4Fe4S_Fe_S_CS"/>
</dbReference>
<dbReference type="InterPro" id="IPR028894">
    <property type="entry name" value="RDH_dom"/>
</dbReference>
<dbReference type="PROSITE" id="PS00198">
    <property type="entry name" value="4FE4S_FER_1"/>
    <property type="match status" value="1"/>
</dbReference>
<dbReference type="InterPro" id="IPR017896">
    <property type="entry name" value="4Fe4S_Fe-S-bd"/>
</dbReference>
<evidence type="ECO:0000313" key="2">
    <source>
        <dbReference type="EMBL" id="VAV93101.1"/>
    </source>
</evidence>
<dbReference type="Gene3D" id="3.30.70.20">
    <property type="match status" value="1"/>
</dbReference>
<dbReference type="AlphaFoldDB" id="A0A3B0RNU4"/>
<organism evidence="2">
    <name type="scientific">hydrothermal vent metagenome</name>
    <dbReference type="NCBI Taxonomy" id="652676"/>
    <lineage>
        <taxon>unclassified sequences</taxon>
        <taxon>metagenomes</taxon>
        <taxon>ecological metagenomes</taxon>
    </lineage>
</organism>
<dbReference type="Pfam" id="PF13484">
    <property type="entry name" value="Fer4_16"/>
    <property type="match status" value="1"/>
</dbReference>
<evidence type="ECO:0000259" key="1">
    <source>
        <dbReference type="PROSITE" id="PS51379"/>
    </source>
</evidence>
<reference evidence="2" key="1">
    <citation type="submission" date="2018-06" db="EMBL/GenBank/DDBJ databases">
        <authorList>
            <person name="Zhirakovskaya E."/>
        </authorList>
    </citation>
    <scope>NUCLEOTIDE SEQUENCE</scope>
</reference>
<protein>
    <submittedName>
        <fullName evidence="2">Reductive dehalogenase</fullName>
    </submittedName>
</protein>
<dbReference type="EMBL" id="UOED01000080">
    <property type="protein sequence ID" value="VAV93101.1"/>
    <property type="molecule type" value="Genomic_DNA"/>
</dbReference>
<dbReference type="PROSITE" id="PS51379">
    <property type="entry name" value="4FE4S_FER_2"/>
    <property type="match status" value="1"/>
</dbReference>
<proteinExistence type="predicted"/>